<reference evidence="6 7" key="1">
    <citation type="journal article" date="2024" name="Nat. Commun.">
        <title>Phylogenomics reveals the evolutionary origins of lichenization in chlorophyte algae.</title>
        <authorList>
            <person name="Puginier C."/>
            <person name="Libourel C."/>
            <person name="Otte J."/>
            <person name="Skaloud P."/>
            <person name="Haon M."/>
            <person name="Grisel S."/>
            <person name="Petersen M."/>
            <person name="Berrin J.G."/>
            <person name="Delaux P.M."/>
            <person name="Dal Grande F."/>
            <person name="Keller J."/>
        </authorList>
    </citation>
    <scope>NUCLEOTIDE SEQUENCE [LARGE SCALE GENOMIC DNA]</scope>
    <source>
        <strain evidence="6 7">SAG 2043</strain>
    </source>
</reference>
<evidence type="ECO:0000259" key="5">
    <source>
        <dbReference type="Pfam" id="PF14008"/>
    </source>
</evidence>
<dbReference type="Proteomes" id="UP001489004">
    <property type="component" value="Unassembled WGS sequence"/>
</dbReference>
<keyword evidence="7" id="KW-1185">Reference proteome</keyword>
<dbReference type="SUPFAM" id="SSF56300">
    <property type="entry name" value="Metallo-dependent phosphatases"/>
    <property type="match status" value="1"/>
</dbReference>
<feature type="signal peptide" evidence="3">
    <location>
        <begin position="1"/>
        <end position="23"/>
    </location>
</feature>
<evidence type="ECO:0000256" key="2">
    <source>
        <dbReference type="ARBA" id="ARBA00023180"/>
    </source>
</evidence>
<dbReference type="InterPro" id="IPR004843">
    <property type="entry name" value="Calcineurin-like_PHP"/>
</dbReference>
<gene>
    <name evidence="6" type="ORF">WJX72_006186</name>
</gene>
<keyword evidence="1 3" id="KW-0732">Signal</keyword>
<dbReference type="EMBL" id="JALJOR010000005">
    <property type="protein sequence ID" value="KAK9816855.1"/>
    <property type="molecule type" value="Genomic_DNA"/>
</dbReference>
<dbReference type="PANTHER" id="PTHR22953:SF153">
    <property type="entry name" value="PURPLE ACID PHOSPHATASE"/>
    <property type="match status" value="1"/>
</dbReference>
<sequence length="430" mass="48161">MDSTSAVLTVLLAFLALTRPAHALRELHAVSTIENESISWIAERGTGTAPLPLSDPRVARSVNRLLPDQIHLTYMNASAVTVSWAHLADAKPSVYALIGDYTYADDYLTDGTVAYTGFPNNTFNSSIPQPIGSYQPRWDSYFRYTQYINSKVPLIPNHGNHELEPQDNAAYGKNGGLDGGRQFNSYISRIPVPYKGSNSSSPLWYSVDVGPVHIISLSNYDDFSPGSPQYKFLTQDLAKVDRTKTPWLIATWHAPWYSSYTTHYKETECMRQSMETMMYEAGVDVVFNGHLHEYERTNPVYNYTVNQCGAVHITMGDGGNIEGLYKTFIDQPGAGNCPKPNTLPNYQPGPYCPSFTFDLNNQFAGYCGTKQPGWSAFREPAFGHGLLTFQNATHALWQWNRNWDDESVNLDQVYIIRDRTCKNQPSLAVA</sequence>
<evidence type="ECO:0000256" key="3">
    <source>
        <dbReference type="SAM" id="SignalP"/>
    </source>
</evidence>
<dbReference type="GO" id="GO:0003993">
    <property type="term" value="F:acid phosphatase activity"/>
    <property type="evidence" value="ECO:0007669"/>
    <property type="project" value="InterPro"/>
</dbReference>
<dbReference type="InterPro" id="IPR039331">
    <property type="entry name" value="PAPs-like"/>
</dbReference>
<dbReference type="InterPro" id="IPR041792">
    <property type="entry name" value="MPP_PAP"/>
</dbReference>
<dbReference type="InterPro" id="IPR025733">
    <property type="entry name" value="PAPs_C"/>
</dbReference>
<dbReference type="PANTHER" id="PTHR22953">
    <property type="entry name" value="ACID PHOSPHATASE RELATED"/>
    <property type="match status" value="1"/>
</dbReference>
<dbReference type="CDD" id="cd00839">
    <property type="entry name" value="MPP_PAPs"/>
    <property type="match status" value="1"/>
</dbReference>
<protein>
    <recommendedName>
        <fullName evidence="8">Acid phosphatase</fullName>
    </recommendedName>
</protein>
<feature type="domain" description="Purple acid phosphatase C-terminal" evidence="5">
    <location>
        <begin position="368"/>
        <end position="408"/>
    </location>
</feature>
<dbReference type="Gene3D" id="3.60.21.10">
    <property type="match status" value="2"/>
</dbReference>
<dbReference type="AlphaFoldDB" id="A0AAW1Q3S4"/>
<dbReference type="Pfam" id="PF14008">
    <property type="entry name" value="Metallophos_C"/>
    <property type="match status" value="1"/>
</dbReference>
<evidence type="ECO:0008006" key="8">
    <source>
        <dbReference type="Google" id="ProtNLM"/>
    </source>
</evidence>
<organism evidence="6 7">
    <name type="scientific">[Myrmecia] bisecta</name>
    <dbReference type="NCBI Taxonomy" id="41462"/>
    <lineage>
        <taxon>Eukaryota</taxon>
        <taxon>Viridiplantae</taxon>
        <taxon>Chlorophyta</taxon>
        <taxon>core chlorophytes</taxon>
        <taxon>Trebouxiophyceae</taxon>
        <taxon>Trebouxiales</taxon>
        <taxon>Trebouxiaceae</taxon>
        <taxon>Myrmecia</taxon>
    </lineage>
</organism>
<evidence type="ECO:0000259" key="4">
    <source>
        <dbReference type="Pfam" id="PF00149"/>
    </source>
</evidence>
<feature type="chain" id="PRO_5043901083" description="Acid phosphatase" evidence="3">
    <location>
        <begin position="24"/>
        <end position="430"/>
    </location>
</feature>
<accession>A0AAW1Q3S4</accession>
<feature type="domain" description="Calcineurin-like phosphoesterase" evidence="4">
    <location>
        <begin position="90"/>
        <end position="294"/>
    </location>
</feature>
<evidence type="ECO:0000256" key="1">
    <source>
        <dbReference type="ARBA" id="ARBA00022729"/>
    </source>
</evidence>
<dbReference type="InterPro" id="IPR029052">
    <property type="entry name" value="Metallo-depent_PP-like"/>
</dbReference>
<name>A0AAW1Q3S4_9CHLO</name>
<keyword evidence="2" id="KW-0325">Glycoprotein</keyword>
<comment type="caution">
    <text evidence="6">The sequence shown here is derived from an EMBL/GenBank/DDBJ whole genome shotgun (WGS) entry which is preliminary data.</text>
</comment>
<evidence type="ECO:0000313" key="7">
    <source>
        <dbReference type="Proteomes" id="UP001489004"/>
    </source>
</evidence>
<dbReference type="Pfam" id="PF00149">
    <property type="entry name" value="Metallophos"/>
    <property type="match status" value="1"/>
</dbReference>
<proteinExistence type="predicted"/>
<evidence type="ECO:0000313" key="6">
    <source>
        <dbReference type="EMBL" id="KAK9816855.1"/>
    </source>
</evidence>